<protein>
    <recommendedName>
        <fullName evidence="3">Transposase</fullName>
    </recommendedName>
</protein>
<dbReference type="AlphaFoldDB" id="A0A517Y7A4"/>
<keyword evidence="2" id="KW-1185">Reference proteome</keyword>
<reference evidence="1 2" key="1">
    <citation type="submission" date="2019-02" db="EMBL/GenBank/DDBJ databases">
        <title>Deep-cultivation of Planctomycetes and their phenomic and genomic characterization uncovers novel biology.</title>
        <authorList>
            <person name="Wiegand S."/>
            <person name="Jogler M."/>
            <person name="Boedeker C."/>
            <person name="Pinto D."/>
            <person name="Vollmers J."/>
            <person name="Rivas-Marin E."/>
            <person name="Kohn T."/>
            <person name="Peeters S.H."/>
            <person name="Heuer A."/>
            <person name="Rast P."/>
            <person name="Oberbeckmann S."/>
            <person name="Bunk B."/>
            <person name="Jeske O."/>
            <person name="Meyerdierks A."/>
            <person name="Storesund J.E."/>
            <person name="Kallscheuer N."/>
            <person name="Luecker S."/>
            <person name="Lage O.M."/>
            <person name="Pohl T."/>
            <person name="Merkel B.J."/>
            <person name="Hornburger P."/>
            <person name="Mueller R.-W."/>
            <person name="Bruemmer F."/>
            <person name="Labrenz M."/>
            <person name="Spormann A.M."/>
            <person name="Op den Camp H."/>
            <person name="Overmann J."/>
            <person name="Amann R."/>
            <person name="Jetten M.S.M."/>
            <person name="Mascher T."/>
            <person name="Medema M.H."/>
            <person name="Devos D.P."/>
            <person name="Kaster A.-K."/>
            <person name="Ovreas L."/>
            <person name="Rohde M."/>
            <person name="Galperin M.Y."/>
            <person name="Jogler C."/>
        </authorList>
    </citation>
    <scope>NUCLEOTIDE SEQUENCE [LARGE SCALE GENOMIC DNA]</scope>
    <source>
        <strain evidence="1 2">ETA_A8</strain>
    </source>
</reference>
<dbReference type="KEGG" id="aagg:ETAA8_11880"/>
<dbReference type="Proteomes" id="UP000315017">
    <property type="component" value="Chromosome"/>
</dbReference>
<evidence type="ECO:0008006" key="3">
    <source>
        <dbReference type="Google" id="ProtNLM"/>
    </source>
</evidence>
<dbReference type="EMBL" id="CP036274">
    <property type="protein sequence ID" value="QDU26114.1"/>
    <property type="molecule type" value="Genomic_DNA"/>
</dbReference>
<sequence length="92" mass="10417">MAQWAHQYSGLSHHSKVRDREAVLRHAIAVYRTLLTDEQRETRAKNVLRLADRPRIVRIRLLKATGRQTEQQLAEIGGVTAILTEFGAGDIS</sequence>
<evidence type="ECO:0000313" key="1">
    <source>
        <dbReference type="EMBL" id="QDU26114.1"/>
    </source>
</evidence>
<dbReference type="RefSeq" id="WP_145086162.1">
    <property type="nucleotide sequence ID" value="NZ_CP036274.1"/>
</dbReference>
<evidence type="ECO:0000313" key="2">
    <source>
        <dbReference type="Proteomes" id="UP000315017"/>
    </source>
</evidence>
<proteinExistence type="predicted"/>
<name>A0A517Y7A4_9BACT</name>
<gene>
    <name evidence="1" type="ORF">ETAA8_11880</name>
</gene>
<accession>A0A517Y7A4</accession>
<organism evidence="1 2">
    <name type="scientific">Anatilimnocola aggregata</name>
    <dbReference type="NCBI Taxonomy" id="2528021"/>
    <lineage>
        <taxon>Bacteria</taxon>
        <taxon>Pseudomonadati</taxon>
        <taxon>Planctomycetota</taxon>
        <taxon>Planctomycetia</taxon>
        <taxon>Pirellulales</taxon>
        <taxon>Pirellulaceae</taxon>
        <taxon>Anatilimnocola</taxon>
    </lineage>
</organism>